<dbReference type="Proteomes" id="UP000016160">
    <property type="component" value="Chromosome"/>
</dbReference>
<name>T2KJX9_FORAG</name>
<dbReference type="HOGENOM" id="CLU_2436476_0_0_10"/>
<gene>
    <name evidence="1" type="ORF">BN863_13580</name>
</gene>
<proteinExistence type="predicted"/>
<evidence type="ECO:0000313" key="2">
    <source>
        <dbReference type="Proteomes" id="UP000016160"/>
    </source>
</evidence>
<sequence length="90" mass="10868">MELDSLVLYKNGTFYRKNFYTHRGIKWLEQKGNWTVENGILFLIINGIKTEPTQRKWTLTKSEYEYSMKRKKLIPNSGFEFKSDQKLKRN</sequence>
<dbReference type="STRING" id="1347342.BN863_13580"/>
<dbReference type="EMBL" id="HG315671">
    <property type="protein sequence ID" value="CDF79070.1"/>
    <property type="molecule type" value="Genomic_DNA"/>
</dbReference>
<reference evidence="1 2" key="1">
    <citation type="journal article" date="2013" name="Appl. Environ. Microbiol.">
        <title>The genome of the alga-associated marine flavobacterium Formosa agariphila KMM 3901T reveals a broad potential for degradation of algal polysaccharides.</title>
        <authorList>
            <person name="Mann A.J."/>
            <person name="Hahnke R.L."/>
            <person name="Huang S."/>
            <person name="Werner J."/>
            <person name="Xing P."/>
            <person name="Barbeyron T."/>
            <person name="Huettel B."/>
            <person name="Stueber K."/>
            <person name="Reinhardt R."/>
            <person name="Harder J."/>
            <person name="Gloeckner F.O."/>
            <person name="Amann R.I."/>
            <person name="Teeling H."/>
        </authorList>
    </citation>
    <scope>NUCLEOTIDE SEQUENCE [LARGE SCALE GENOMIC DNA]</scope>
    <source>
        <strain evidence="2">DSM 15362 / KCTC 12365 / LMG 23005 / KMM 3901</strain>
    </source>
</reference>
<protein>
    <submittedName>
        <fullName evidence="1">Uncharacterized protein</fullName>
    </submittedName>
</protein>
<evidence type="ECO:0000313" key="1">
    <source>
        <dbReference type="EMBL" id="CDF79070.1"/>
    </source>
</evidence>
<organism evidence="1 2">
    <name type="scientific">Formosa agariphila (strain DSM 15362 / KCTC 12365 / LMG 23005 / KMM 3901 / M-2Alg 35-1)</name>
    <dbReference type="NCBI Taxonomy" id="1347342"/>
    <lineage>
        <taxon>Bacteria</taxon>
        <taxon>Pseudomonadati</taxon>
        <taxon>Bacteroidota</taxon>
        <taxon>Flavobacteriia</taxon>
        <taxon>Flavobacteriales</taxon>
        <taxon>Flavobacteriaceae</taxon>
        <taxon>Formosa</taxon>
    </lineage>
</organism>
<dbReference type="AlphaFoldDB" id="T2KJX9"/>
<keyword evidence="2" id="KW-1185">Reference proteome</keyword>
<accession>T2KJX9</accession>